<evidence type="ECO:0000313" key="2">
    <source>
        <dbReference type="EMBL" id="SFK17177.1"/>
    </source>
</evidence>
<dbReference type="EMBL" id="FOSQ01000001">
    <property type="protein sequence ID" value="SFK17177.1"/>
    <property type="molecule type" value="Genomic_DNA"/>
</dbReference>
<proteinExistence type="predicted"/>
<sequence>MDDKDRNDEARGSEDALRPTLPGGERVRPGETGDDADDNRAAGQVDDPIHPGETQPGEMMEQAQLRGGPVDVSPDRVRRG</sequence>
<evidence type="ECO:0000313" key="3">
    <source>
        <dbReference type="Proteomes" id="UP000199473"/>
    </source>
</evidence>
<dbReference type="OrthoDB" id="7273896at2"/>
<evidence type="ECO:0000256" key="1">
    <source>
        <dbReference type="SAM" id="MobiDB-lite"/>
    </source>
</evidence>
<dbReference type="Proteomes" id="UP000199473">
    <property type="component" value="Unassembled WGS sequence"/>
</dbReference>
<name>A0A1I3XCH0_9PROT</name>
<reference evidence="2 3" key="1">
    <citation type="submission" date="2016-10" db="EMBL/GenBank/DDBJ databases">
        <authorList>
            <person name="de Groot N.N."/>
        </authorList>
    </citation>
    <scope>NUCLEOTIDE SEQUENCE [LARGE SCALE GENOMIC DNA]</scope>
    <source>
        <strain evidence="2 3">DSM 19981</strain>
    </source>
</reference>
<dbReference type="STRING" id="1123062.SAMN02745775_101176"/>
<gene>
    <name evidence="2" type="ORF">SAMN02745775_101176</name>
</gene>
<organism evidence="2 3">
    <name type="scientific">Falsiroseomonas stagni DSM 19981</name>
    <dbReference type="NCBI Taxonomy" id="1123062"/>
    <lineage>
        <taxon>Bacteria</taxon>
        <taxon>Pseudomonadati</taxon>
        <taxon>Pseudomonadota</taxon>
        <taxon>Alphaproteobacteria</taxon>
        <taxon>Acetobacterales</taxon>
        <taxon>Roseomonadaceae</taxon>
        <taxon>Falsiroseomonas</taxon>
    </lineage>
</organism>
<accession>A0A1I3XCH0</accession>
<keyword evidence="3" id="KW-1185">Reference proteome</keyword>
<dbReference type="AlphaFoldDB" id="A0A1I3XCH0"/>
<feature type="compositionally biased region" description="Basic and acidic residues" evidence="1">
    <location>
        <begin position="1"/>
        <end position="17"/>
    </location>
</feature>
<protein>
    <submittedName>
        <fullName evidence="2">Uncharacterized protein</fullName>
    </submittedName>
</protein>
<dbReference type="RefSeq" id="WP_092954096.1">
    <property type="nucleotide sequence ID" value="NZ_FOSQ01000001.1"/>
</dbReference>
<feature type="region of interest" description="Disordered" evidence="1">
    <location>
        <begin position="1"/>
        <end position="80"/>
    </location>
</feature>